<gene>
    <name evidence="2" type="ORF">DNL40_15890</name>
</gene>
<dbReference type="Proteomes" id="UP000248783">
    <property type="component" value="Unassembled WGS sequence"/>
</dbReference>
<sequence>MHDKSTFYGIDPQQSREHARAMRSGAGDLSDIVGAIGSMLSQVTWTGPGAERFLQEWDGALRPELENATQNLRENAAELDRRAEMQEEASR</sequence>
<dbReference type="EMBL" id="QKWH01000020">
    <property type="protein sequence ID" value="PZR51573.1"/>
    <property type="molecule type" value="Genomic_DNA"/>
</dbReference>
<proteinExistence type="predicted"/>
<dbReference type="Gene3D" id="1.10.287.1060">
    <property type="entry name" value="ESAT-6-like"/>
    <property type="match status" value="1"/>
</dbReference>
<dbReference type="SUPFAM" id="SSF140453">
    <property type="entry name" value="EsxAB dimer-like"/>
    <property type="match status" value="1"/>
</dbReference>
<dbReference type="Pfam" id="PF06013">
    <property type="entry name" value="WXG100"/>
    <property type="match status" value="1"/>
</dbReference>
<evidence type="ECO:0000313" key="3">
    <source>
        <dbReference type="Proteomes" id="UP000248783"/>
    </source>
</evidence>
<evidence type="ECO:0000256" key="1">
    <source>
        <dbReference type="SAM" id="Coils"/>
    </source>
</evidence>
<evidence type="ECO:0008006" key="4">
    <source>
        <dbReference type="Google" id="ProtNLM"/>
    </source>
</evidence>
<organism evidence="2 3">
    <name type="scientific">Xylanimonas oleitrophica</name>
    <dbReference type="NCBI Taxonomy" id="2607479"/>
    <lineage>
        <taxon>Bacteria</taxon>
        <taxon>Bacillati</taxon>
        <taxon>Actinomycetota</taxon>
        <taxon>Actinomycetes</taxon>
        <taxon>Micrococcales</taxon>
        <taxon>Promicromonosporaceae</taxon>
        <taxon>Xylanimonas</taxon>
    </lineage>
</organism>
<keyword evidence="1" id="KW-0175">Coiled coil</keyword>
<dbReference type="AlphaFoldDB" id="A0A2W5WLK8"/>
<accession>A0A2W5WLK8</accession>
<comment type="caution">
    <text evidence="2">The sequence shown here is derived from an EMBL/GenBank/DDBJ whole genome shotgun (WGS) entry which is preliminary data.</text>
</comment>
<dbReference type="RefSeq" id="WP_111252246.1">
    <property type="nucleotide sequence ID" value="NZ_QKWH01000020.1"/>
</dbReference>
<feature type="coiled-coil region" evidence="1">
    <location>
        <begin position="62"/>
        <end position="89"/>
    </location>
</feature>
<evidence type="ECO:0000313" key="2">
    <source>
        <dbReference type="EMBL" id="PZR51573.1"/>
    </source>
</evidence>
<reference evidence="2 3" key="1">
    <citation type="submission" date="2018-06" db="EMBL/GenBank/DDBJ databases">
        <title>Whole genome sequencing of a novel hydrocarbon degrading bacterial strain, PW21 isolated from oil contaminated produced water sample.</title>
        <authorList>
            <person name="Nagkirti P."/>
            <person name="Shaikh A."/>
            <person name="Gowdaman V."/>
            <person name="Engineer A.E."/>
            <person name="Dagar S."/>
            <person name="Dhakephalkar P.K."/>
        </authorList>
    </citation>
    <scope>NUCLEOTIDE SEQUENCE [LARGE SCALE GENOMIC DNA]</scope>
    <source>
        <strain evidence="2 3">PW21</strain>
    </source>
</reference>
<dbReference type="InterPro" id="IPR036689">
    <property type="entry name" value="ESAT-6-like_sf"/>
</dbReference>
<dbReference type="InterPro" id="IPR010310">
    <property type="entry name" value="T7SS_ESAT-6-like"/>
</dbReference>
<name>A0A2W5WLK8_9MICO</name>
<protein>
    <recommendedName>
        <fullName evidence="4">WXG100 family type VII secretion target</fullName>
    </recommendedName>
</protein>
<keyword evidence="3" id="KW-1185">Reference proteome</keyword>